<comment type="caution">
    <text evidence="1">The sequence shown here is derived from an EMBL/GenBank/DDBJ whole genome shotgun (WGS) entry which is preliminary data.</text>
</comment>
<dbReference type="EMBL" id="LAZR01039181">
    <property type="protein sequence ID" value="KKL17637.1"/>
    <property type="molecule type" value="Genomic_DNA"/>
</dbReference>
<reference evidence="1" key="1">
    <citation type="journal article" date="2015" name="Nature">
        <title>Complex archaea that bridge the gap between prokaryotes and eukaryotes.</title>
        <authorList>
            <person name="Spang A."/>
            <person name="Saw J.H."/>
            <person name="Jorgensen S.L."/>
            <person name="Zaremba-Niedzwiedzka K."/>
            <person name="Martijn J."/>
            <person name="Lind A.E."/>
            <person name="van Eijk R."/>
            <person name="Schleper C."/>
            <person name="Guy L."/>
            <person name="Ettema T.J."/>
        </authorList>
    </citation>
    <scope>NUCLEOTIDE SEQUENCE</scope>
</reference>
<dbReference type="AlphaFoldDB" id="A0A0F9BUL6"/>
<accession>A0A0F9BUL6</accession>
<proteinExistence type="predicted"/>
<name>A0A0F9BUL6_9ZZZZ</name>
<sequence>MATNVETRFELEIDLPRRMLIIRSVNGKDTVAYKTPHREGEEALWEIGIPNSVLRFLENYLNKIKKR</sequence>
<organism evidence="1">
    <name type="scientific">marine sediment metagenome</name>
    <dbReference type="NCBI Taxonomy" id="412755"/>
    <lineage>
        <taxon>unclassified sequences</taxon>
        <taxon>metagenomes</taxon>
        <taxon>ecological metagenomes</taxon>
    </lineage>
</organism>
<protein>
    <submittedName>
        <fullName evidence="1">Uncharacterized protein</fullName>
    </submittedName>
</protein>
<gene>
    <name evidence="1" type="ORF">LCGC14_2483580</name>
</gene>
<evidence type="ECO:0000313" key="1">
    <source>
        <dbReference type="EMBL" id="KKL17637.1"/>
    </source>
</evidence>